<dbReference type="Pfam" id="PF02767">
    <property type="entry name" value="DNA_pol3_beta_2"/>
    <property type="match status" value="1"/>
</dbReference>
<evidence type="ECO:0000259" key="11">
    <source>
        <dbReference type="Pfam" id="PF02768"/>
    </source>
</evidence>
<keyword evidence="5" id="KW-0548">Nucleotidyltransferase</keyword>
<evidence type="ECO:0000259" key="9">
    <source>
        <dbReference type="Pfam" id="PF00712"/>
    </source>
</evidence>
<dbReference type="GO" id="GO:0006271">
    <property type="term" value="P:DNA strand elongation involved in DNA replication"/>
    <property type="evidence" value="ECO:0007669"/>
    <property type="project" value="TreeGrafter"/>
</dbReference>
<dbReference type="PANTHER" id="PTHR30478:SF0">
    <property type="entry name" value="BETA SLIDING CLAMP"/>
    <property type="match status" value="1"/>
</dbReference>
<evidence type="ECO:0000256" key="6">
    <source>
        <dbReference type="ARBA" id="ARBA00022705"/>
    </source>
</evidence>
<keyword evidence="8" id="KW-0238">DNA-binding</keyword>
<comment type="subcellular location">
    <subcellularLocation>
        <location evidence="1">Cytoplasm</location>
    </subcellularLocation>
</comment>
<reference evidence="12" key="1">
    <citation type="submission" date="2019-08" db="EMBL/GenBank/DDBJ databases">
        <authorList>
            <person name="Kucharzyk K."/>
            <person name="Murdoch R.W."/>
            <person name="Higgins S."/>
            <person name="Loffler F."/>
        </authorList>
    </citation>
    <scope>NUCLEOTIDE SEQUENCE</scope>
</reference>
<dbReference type="SUPFAM" id="SSF55979">
    <property type="entry name" value="DNA clamp"/>
    <property type="match status" value="3"/>
</dbReference>
<dbReference type="InterPro" id="IPR022637">
    <property type="entry name" value="DNA_polIII_beta_cen"/>
</dbReference>
<evidence type="ECO:0000256" key="7">
    <source>
        <dbReference type="ARBA" id="ARBA00022932"/>
    </source>
</evidence>
<gene>
    <name evidence="12" type="primary">dnaN_29</name>
    <name evidence="12" type="ORF">SDC9_71172</name>
</gene>
<comment type="similarity">
    <text evidence="2">Belongs to the beta sliding clamp family.</text>
</comment>
<proteinExistence type="inferred from homology"/>
<feature type="domain" description="DNA polymerase III beta sliding clamp C-terminal" evidence="11">
    <location>
        <begin position="251"/>
        <end position="366"/>
    </location>
</feature>
<keyword evidence="4" id="KW-0808">Transferase</keyword>
<organism evidence="12">
    <name type="scientific">bioreactor metagenome</name>
    <dbReference type="NCBI Taxonomy" id="1076179"/>
    <lineage>
        <taxon>unclassified sequences</taxon>
        <taxon>metagenomes</taxon>
        <taxon>ecological metagenomes</taxon>
    </lineage>
</organism>
<dbReference type="PANTHER" id="PTHR30478">
    <property type="entry name" value="DNA POLYMERASE III SUBUNIT BETA"/>
    <property type="match status" value="1"/>
</dbReference>
<dbReference type="NCBIfam" id="TIGR00663">
    <property type="entry name" value="dnan"/>
    <property type="match status" value="1"/>
</dbReference>
<evidence type="ECO:0000259" key="10">
    <source>
        <dbReference type="Pfam" id="PF02767"/>
    </source>
</evidence>
<sequence>MKFNCQREALLNAINITSKAVSGRTTLPILECILIKADENGLKLTANDMELAIESAAIEAEIEEIGLIALDARFFSDIIRKVNGDIIYISTDERNTAVISCGKSEFKISGQNGEDFPSIPEVEKNTKFVVGQNDLRNLIRQTIFSISIDESKPILTGELLEIADNMISTVSVDGYRISYKQAELIQSVGNKRAIVPGKSLGEISKILSADDEEKAVLYFTDNHVMIDINGNIVVSRLIQGEFIKYQQSFTNDYKTSAKINKNEMLNCLERASLISRDSRKIPVKLDISGKNIIITSNAETSTAYEEVFTEIDGDKLTIAFNPKYLIDALKAIDDEEIYMLFNTPLSPCVFKPLEGESYKYLILPLRL</sequence>
<dbReference type="AlphaFoldDB" id="A0A644Y9U0"/>
<keyword evidence="7" id="KW-0239">DNA-directed DNA polymerase</keyword>
<accession>A0A644Y9U0</accession>
<dbReference type="GO" id="GO:0003677">
    <property type="term" value="F:DNA binding"/>
    <property type="evidence" value="ECO:0007669"/>
    <property type="project" value="UniProtKB-KW"/>
</dbReference>
<dbReference type="CDD" id="cd00140">
    <property type="entry name" value="beta_clamp"/>
    <property type="match status" value="1"/>
</dbReference>
<dbReference type="GO" id="GO:0008408">
    <property type="term" value="F:3'-5' exonuclease activity"/>
    <property type="evidence" value="ECO:0007669"/>
    <property type="project" value="InterPro"/>
</dbReference>
<dbReference type="InterPro" id="IPR022635">
    <property type="entry name" value="DNA_polIII_beta_C"/>
</dbReference>
<dbReference type="InterPro" id="IPR001001">
    <property type="entry name" value="DNA_polIII_beta"/>
</dbReference>
<evidence type="ECO:0000256" key="5">
    <source>
        <dbReference type="ARBA" id="ARBA00022695"/>
    </source>
</evidence>
<protein>
    <submittedName>
        <fullName evidence="12">Beta sliding clamp</fullName>
    </submittedName>
</protein>
<dbReference type="GO" id="GO:0005737">
    <property type="term" value="C:cytoplasm"/>
    <property type="evidence" value="ECO:0007669"/>
    <property type="project" value="UniProtKB-SubCell"/>
</dbReference>
<evidence type="ECO:0000256" key="2">
    <source>
        <dbReference type="ARBA" id="ARBA00010752"/>
    </source>
</evidence>
<keyword evidence="6" id="KW-0235">DNA replication</keyword>
<dbReference type="InterPro" id="IPR046938">
    <property type="entry name" value="DNA_clamp_sf"/>
</dbReference>
<evidence type="ECO:0000256" key="3">
    <source>
        <dbReference type="ARBA" id="ARBA00022490"/>
    </source>
</evidence>
<comment type="caution">
    <text evidence="12">The sequence shown here is derived from an EMBL/GenBank/DDBJ whole genome shotgun (WGS) entry which is preliminary data.</text>
</comment>
<dbReference type="Pfam" id="PF00712">
    <property type="entry name" value="DNA_pol3_beta"/>
    <property type="match status" value="1"/>
</dbReference>
<evidence type="ECO:0000256" key="8">
    <source>
        <dbReference type="ARBA" id="ARBA00023125"/>
    </source>
</evidence>
<evidence type="ECO:0000256" key="4">
    <source>
        <dbReference type="ARBA" id="ARBA00022679"/>
    </source>
</evidence>
<evidence type="ECO:0000313" key="12">
    <source>
        <dbReference type="EMBL" id="MPM24688.1"/>
    </source>
</evidence>
<dbReference type="SMART" id="SM00480">
    <property type="entry name" value="POL3Bc"/>
    <property type="match status" value="1"/>
</dbReference>
<dbReference type="EMBL" id="VSSQ01004321">
    <property type="protein sequence ID" value="MPM24688.1"/>
    <property type="molecule type" value="Genomic_DNA"/>
</dbReference>
<keyword evidence="3" id="KW-0963">Cytoplasm</keyword>
<dbReference type="GO" id="GO:0003887">
    <property type="term" value="F:DNA-directed DNA polymerase activity"/>
    <property type="evidence" value="ECO:0007669"/>
    <property type="project" value="UniProtKB-KW"/>
</dbReference>
<evidence type="ECO:0000256" key="1">
    <source>
        <dbReference type="ARBA" id="ARBA00004496"/>
    </source>
</evidence>
<feature type="domain" description="DNA polymerase III beta sliding clamp N-terminal" evidence="9">
    <location>
        <begin position="1"/>
        <end position="120"/>
    </location>
</feature>
<dbReference type="Gene3D" id="3.70.10.10">
    <property type="match status" value="1"/>
</dbReference>
<dbReference type="Gene3D" id="3.10.150.10">
    <property type="entry name" value="DNA Polymerase III, subunit A, domain 2"/>
    <property type="match status" value="1"/>
</dbReference>
<dbReference type="GO" id="GO:0009360">
    <property type="term" value="C:DNA polymerase III complex"/>
    <property type="evidence" value="ECO:0007669"/>
    <property type="project" value="InterPro"/>
</dbReference>
<dbReference type="Pfam" id="PF02768">
    <property type="entry name" value="DNA_pol3_beta_3"/>
    <property type="match status" value="1"/>
</dbReference>
<feature type="domain" description="DNA polymerase III beta sliding clamp central" evidence="10">
    <location>
        <begin position="131"/>
        <end position="242"/>
    </location>
</feature>
<dbReference type="PIRSF" id="PIRSF000804">
    <property type="entry name" value="DNA_pol_III_b"/>
    <property type="match status" value="1"/>
</dbReference>
<dbReference type="InterPro" id="IPR022634">
    <property type="entry name" value="DNA_polIII_beta_N"/>
</dbReference>
<name>A0A644Y9U0_9ZZZZ</name>